<name>A0A1E5Q772_9PROT</name>
<reference evidence="2" key="1">
    <citation type="submission" date="2016-07" db="EMBL/GenBank/DDBJ databases">
        <authorList>
            <person name="Florea S."/>
            <person name="Webb J.S."/>
            <person name="Jaromczyk J."/>
            <person name="Schardl C.L."/>
        </authorList>
    </citation>
    <scope>NUCLEOTIDE SEQUENCE [LARGE SCALE GENOMIC DNA]</scope>
    <source>
        <strain evidence="2">MV-1</strain>
    </source>
</reference>
<sequence>MLAGFSKLKTIARMECKENETKFSGMNEEKTVIFHFISNAIFPEIKSDSGIDTKAGKLLNEFLCHTDFKSCQFVTTNQQDFFRVVTEKNQLTLPLVRNHLLPNLAKFMGTNWNFKFFTPAGELSKRIKQWKPIKPYEWYFQCVLEKSKVLFLFGGLSGVNSLRLSTHVGDVVGRVIGKPNGELYWPIDVIENIAAICIKHETLFSVSYDGALQITCKANYGSWWFILPARLK</sequence>
<accession>A0A1E5Q772</accession>
<keyword evidence="2" id="KW-1185">Reference proteome</keyword>
<dbReference type="EMBL" id="MCGG01000028">
    <property type="protein sequence ID" value="OEJ66815.1"/>
    <property type="molecule type" value="Genomic_DNA"/>
</dbReference>
<dbReference type="AlphaFoldDB" id="A0A1E5Q772"/>
<proteinExistence type="predicted"/>
<protein>
    <submittedName>
        <fullName evidence="1">Uncharacterized protein</fullName>
    </submittedName>
</protein>
<organism evidence="1 2">
    <name type="scientific">Magnetovibrio blakemorei</name>
    <dbReference type="NCBI Taxonomy" id="28181"/>
    <lineage>
        <taxon>Bacteria</taxon>
        <taxon>Pseudomonadati</taxon>
        <taxon>Pseudomonadota</taxon>
        <taxon>Alphaproteobacteria</taxon>
        <taxon>Rhodospirillales</taxon>
        <taxon>Magnetovibrionaceae</taxon>
        <taxon>Magnetovibrio</taxon>
    </lineage>
</organism>
<comment type="caution">
    <text evidence="1">The sequence shown here is derived from an EMBL/GenBank/DDBJ whole genome shotgun (WGS) entry which is preliminary data.</text>
</comment>
<gene>
    <name evidence="1" type="ORF">BEN30_11330</name>
</gene>
<evidence type="ECO:0000313" key="1">
    <source>
        <dbReference type="EMBL" id="OEJ66815.1"/>
    </source>
</evidence>
<dbReference type="Proteomes" id="UP000095347">
    <property type="component" value="Unassembled WGS sequence"/>
</dbReference>
<evidence type="ECO:0000313" key="2">
    <source>
        <dbReference type="Proteomes" id="UP000095347"/>
    </source>
</evidence>